<dbReference type="Proteomes" id="UP000256845">
    <property type="component" value="Unassembled WGS sequence"/>
</dbReference>
<reference evidence="3 4" key="1">
    <citation type="submission" date="2018-07" db="EMBL/GenBank/DDBJ databases">
        <title>Genomic Encyclopedia of Type Strains, Phase III (KMG-III): the genomes of soil and plant-associated and newly described type strains.</title>
        <authorList>
            <person name="Whitman W."/>
        </authorList>
    </citation>
    <scope>NUCLEOTIDE SEQUENCE [LARGE SCALE GENOMIC DNA]</scope>
    <source>
        <strain evidence="3 4">CECT 8488</strain>
    </source>
</reference>
<dbReference type="Pfam" id="PF00892">
    <property type="entry name" value="EamA"/>
    <property type="match status" value="2"/>
</dbReference>
<dbReference type="Gene3D" id="1.10.3730.20">
    <property type="match status" value="2"/>
</dbReference>
<evidence type="ECO:0000313" key="3">
    <source>
        <dbReference type="EMBL" id="RED48133.1"/>
    </source>
</evidence>
<dbReference type="RefSeq" id="WP_181905424.1">
    <property type="nucleotide sequence ID" value="NZ_QRDW01000008.1"/>
</dbReference>
<feature type="transmembrane region" description="Helical" evidence="1">
    <location>
        <begin position="32"/>
        <end position="54"/>
    </location>
</feature>
<name>A0A3D9HF81_9PROT</name>
<keyword evidence="1" id="KW-1133">Transmembrane helix</keyword>
<evidence type="ECO:0000256" key="1">
    <source>
        <dbReference type="SAM" id="Phobius"/>
    </source>
</evidence>
<dbReference type="PANTHER" id="PTHR22911:SF106">
    <property type="entry name" value="INTEGRAL MEMBRANE PROTEIN"/>
    <property type="match status" value="1"/>
</dbReference>
<feature type="transmembrane region" description="Helical" evidence="1">
    <location>
        <begin position="266"/>
        <end position="282"/>
    </location>
</feature>
<feature type="transmembrane region" description="Helical" evidence="1">
    <location>
        <begin position="60"/>
        <end position="80"/>
    </location>
</feature>
<dbReference type="SUPFAM" id="SSF103481">
    <property type="entry name" value="Multidrug resistance efflux transporter EmrE"/>
    <property type="match status" value="2"/>
</dbReference>
<protein>
    <submittedName>
        <fullName evidence="3">EamA-like transporter family protein</fullName>
    </submittedName>
</protein>
<dbReference type="PANTHER" id="PTHR22911">
    <property type="entry name" value="ACYL-MALONYL CONDENSING ENZYME-RELATED"/>
    <property type="match status" value="1"/>
</dbReference>
<proteinExistence type="predicted"/>
<feature type="domain" description="EamA" evidence="2">
    <location>
        <begin position="147"/>
        <end position="280"/>
    </location>
</feature>
<sequence>MGLDGLAILMVLAAAVLHASWNALVKSAADRVLTFATLSLGGMLAGMVAVPFLEVPDHQAWPYLIASTLVHYGYYAFLILSYRHGDLSQVYPLARGAAPLLVAAGAWIFAGEMLSPMGMMAVMVTSAGIMMLAFEGGWPRGRDRTPVLLALVTGCWIAGYTVLDGMGVRRSGAPISYILWLYILEGLPFLVWVLLWKRRAFVSHLKRNWITGLGGAMASNLAYGLVIFAMSLGSMAAVSSIRETSSLLATVIAAVVLKESFTARRYLAAGLVSIGVVVLNGWA</sequence>
<keyword evidence="1" id="KW-0812">Transmembrane</keyword>
<feature type="transmembrane region" description="Helical" evidence="1">
    <location>
        <begin position="146"/>
        <end position="163"/>
    </location>
</feature>
<dbReference type="InterPro" id="IPR000620">
    <property type="entry name" value="EamA_dom"/>
</dbReference>
<feature type="transmembrane region" description="Helical" evidence="1">
    <location>
        <begin position="6"/>
        <end position="25"/>
    </location>
</feature>
<evidence type="ECO:0000259" key="2">
    <source>
        <dbReference type="Pfam" id="PF00892"/>
    </source>
</evidence>
<feature type="transmembrane region" description="Helical" evidence="1">
    <location>
        <begin position="116"/>
        <end position="134"/>
    </location>
</feature>
<gene>
    <name evidence="3" type="ORF">DFP90_108152</name>
</gene>
<dbReference type="GO" id="GO:0016020">
    <property type="term" value="C:membrane"/>
    <property type="evidence" value="ECO:0007669"/>
    <property type="project" value="InterPro"/>
</dbReference>
<feature type="transmembrane region" description="Helical" evidence="1">
    <location>
        <begin position="175"/>
        <end position="196"/>
    </location>
</feature>
<organism evidence="3 4">
    <name type="scientific">Aestuariispira insulae</name>
    <dbReference type="NCBI Taxonomy" id="1461337"/>
    <lineage>
        <taxon>Bacteria</taxon>
        <taxon>Pseudomonadati</taxon>
        <taxon>Pseudomonadota</taxon>
        <taxon>Alphaproteobacteria</taxon>
        <taxon>Rhodospirillales</taxon>
        <taxon>Kiloniellaceae</taxon>
        <taxon>Aestuariispira</taxon>
    </lineage>
</organism>
<feature type="transmembrane region" description="Helical" evidence="1">
    <location>
        <begin position="208"/>
        <end position="230"/>
    </location>
</feature>
<feature type="transmembrane region" description="Helical" evidence="1">
    <location>
        <begin position="92"/>
        <end position="110"/>
    </location>
</feature>
<dbReference type="AlphaFoldDB" id="A0A3D9HF81"/>
<dbReference type="InterPro" id="IPR037185">
    <property type="entry name" value="EmrE-like"/>
</dbReference>
<evidence type="ECO:0000313" key="4">
    <source>
        <dbReference type="Proteomes" id="UP000256845"/>
    </source>
</evidence>
<feature type="domain" description="EamA" evidence="2">
    <location>
        <begin position="6"/>
        <end position="133"/>
    </location>
</feature>
<keyword evidence="4" id="KW-1185">Reference proteome</keyword>
<dbReference type="EMBL" id="QRDW01000008">
    <property type="protein sequence ID" value="RED48133.1"/>
    <property type="molecule type" value="Genomic_DNA"/>
</dbReference>
<comment type="caution">
    <text evidence="3">The sequence shown here is derived from an EMBL/GenBank/DDBJ whole genome shotgun (WGS) entry which is preliminary data.</text>
</comment>
<keyword evidence="1" id="KW-0472">Membrane</keyword>
<accession>A0A3D9HF81</accession>